<gene>
    <name evidence="1" type="primary">ORF87105</name>
</gene>
<name>A0A0B7A0A4_9EUPU</name>
<dbReference type="AlphaFoldDB" id="A0A0B7A0A4"/>
<protein>
    <submittedName>
        <fullName evidence="1">Uncharacterized protein</fullName>
    </submittedName>
</protein>
<evidence type="ECO:0000313" key="1">
    <source>
        <dbReference type="EMBL" id="CEK73526.1"/>
    </source>
</evidence>
<accession>A0A0B7A0A4</accession>
<dbReference type="EMBL" id="HACG01026661">
    <property type="protein sequence ID" value="CEK73526.1"/>
    <property type="molecule type" value="Transcribed_RNA"/>
</dbReference>
<proteinExistence type="predicted"/>
<sequence length="49" mass="5756">MGGRGLGLQRKTEGERERQFWSAQKYTNFQTNSCFSDQMMVKINECLHI</sequence>
<reference evidence="1" key="1">
    <citation type="submission" date="2014-12" db="EMBL/GenBank/DDBJ databases">
        <title>Insight into the proteome of Arion vulgaris.</title>
        <authorList>
            <person name="Aradska J."/>
            <person name="Bulat T."/>
            <person name="Smidak R."/>
            <person name="Sarate P."/>
            <person name="Gangsoo J."/>
            <person name="Sialana F."/>
            <person name="Bilban M."/>
            <person name="Lubec G."/>
        </authorList>
    </citation>
    <scope>NUCLEOTIDE SEQUENCE</scope>
    <source>
        <tissue evidence="1">Skin</tissue>
    </source>
</reference>
<organism evidence="1">
    <name type="scientific">Arion vulgaris</name>
    <dbReference type="NCBI Taxonomy" id="1028688"/>
    <lineage>
        <taxon>Eukaryota</taxon>
        <taxon>Metazoa</taxon>
        <taxon>Spiralia</taxon>
        <taxon>Lophotrochozoa</taxon>
        <taxon>Mollusca</taxon>
        <taxon>Gastropoda</taxon>
        <taxon>Heterobranchia</taxon>
        <taxon>Euthyneura</taxon>
        <taxon>Panpulmonata</taxon>
        <taxon>Eupulmonata</taxon>
        <taxon>Stylommatophora</taxon>
        <taxon>Helicina</taxon>
        <taxon>Arionoidea</taxon>
        <taxon>Arionidae</taxon>
        <taxon>Arion</taxon>
    </lineage>
</organism>